<dbReference type="SUPFAM" id="SSF48264">
    <property type="entry name" value="Cytochrome P450"/>
    <property type="match status" value="1"/>
</dbReference>
<dbReference type="PRINTS" id="PR00385">
    <property type="entry name" value="P450"/>
</dbReference>
<keyword evidence="6" id="KW-0503">Monooxygenase</keyword>
<dbReference type="Gene3D" id="1.10.630.10">
    <property type="entry name" value="Cytochrome P450"/>
    <property type="match status" value="1"/>
</dbReference>
<accession>A0A1X2IF22</accession>
<dbReference type="PANTHER" id="PTHR24291:SF50">
    <property type="entry name" value="BIFUNCTIONAL ALBAFLAVENONE MONOOXYGENASE_TERPENE SYNTHASE"/>
    <property type="match status" value="1"/>
</dbReference>
<evidence type="ECO:0000256" key="3">
    <source>
        <dbReference type="ARBA" id="ARBA00022723"/>
    </source>
</evidence>
<evidence type="ECO:0000256" key="5">
    <source>
        <dbReference type="ARBA" id="ARBA00023004"/>
    </source>
</evidence>
<comment type="caution">
    <text evidence="8">The sequence shown here is derived from an EMBL/GenBank/DDBJ whole genome shotgun (WGS) entry which is preliminary data.</text>
</comment>
<evidence type="ECO:0000256" key="7">
    <source>
        <dbReference type="PIRSR" id="PIRSR602401-1"/>
    </source>
</evidence>
<reference evidence="8 9" key="1">
    <citation type="submission" date="2016-07" db="EMBL/GenBank/DDBJ databases">
        <title>Pervasive Adenine N6-methylation of Active Genes in Fungi.</title>
        <authorList>
            <consortium name="DOE Joint Genome Institute"/>
            <person name="Mondo S.J."/>
            <person name="Dannebaum R.O."/>
            <person name="Kuo R.C."/>
            <person name="Labutti K."/>
            <person name="Haridas S."/>
            <person name="Kuo A."/>
            <person name="Salamov A."/>
            <person name="Ahrendt S.R."/>
            <person name="Lipzen A."/>
            <person name="Sullivan W."/>
            <person name="Andreopoulos W.B."/>
            <person name="Clum A."/>
            <person name="Lindquist E."/>
            <person name="Daum C."/>
            <person name="Ramamoorthy G.K."/>
            <person name="Gryganskyi A."/>
            <person name="Culley D."/>
            <person name="Magnuson J.K."/>
            <person name="James T.Y."/>
            <person name="O'Malley M.A."/>
            <person name="Stajich J.E."/>
            <person name="Spatafora J.W."/>
            <person name="Visel A."/>
            <person name="Grigoriev I.V."/>
        </authorList>
    </citation>
    <scope>NUCLEOTIDE SEQUENCE [LARGE SCALE GENOMIC DNA]</scope>
    <source>
        <strain evidence="8 9">NRRL 1336</strain>
    </source>
</reference>
<proteinExistence type="inferred from homology"/>
<dbReference type="EMBL" id="MCGE01000013">
    <property type="protein sequence ID" value="ORZ15313.1"/>
    <property type="molecule type" value="Genomic_DNA"/>
</dbReference>
<dbReference type="GO" id="GO:0016705">
    <property type="term" value="F:oxidoreductase activity, acting on paired donors, with incorporation or reduction of molecular oxygen"/>
    <property type="evidence" value="ECO:0007669"/>
    <property type="project" value="InterPro"/>
</dbReference>
<keyword evidence="3 7" id="KW-0479">Metal-binding</keyword>
<keyword evidence="5 7" id="KW-0408">Iron</keyword>
<comment type="cofactor">
    <cofactor evidence="7">
        <name>heme</name>
        <dbReference type="ChEBI" id="CHEBI:30413"/>
    </cofactor>
</comment>
<name>A0A1X2IF22_9FUNG</name>
<dbReference type="GO" id="GO:0005506">
    <property type="term" value="F:iron ion binding"/>
    <property type="evidence" value="ECO:0007669"/>
    <property type="project" value="InterPro"/>
</dbReference>
<dbReference type="InterPro" id="IPR001128">
    <property type="entry name" value="Cyt_P450"/>
</dbReference>
<keyword evidence="9" id="KW-1185">Reference proteome</keyword>
<gene>
    <name evidence="8" type="ORF">BCR42DRAFT_416848</name>
</gene>
<dbReference type="PRINTS" id="PR00463">
    <property type="entry name" value="EP450I"/>
</dbReference>
<dbReference type="InterPro" id="IPR002401">
    <property type="entry name" value="Cyt_P450_E_grp-I"/>
</dbReference>
<dbReference type="STRING" id="90262.A0A1X2IF22"/>
<dbReference type="PANTHER" id="PTHR24291">
    <property type="entry name" value="CYTOCHROME P450 FAMILY 4"/>
    <property type="match status" value="1"/>
</dbReference>
<dbReference type="InterPro" id="IPR050196">
    <property type="entry name" value="Cytochrome_P450_Monoox"/>
</dbReference>
<protein>
    <submittedName>
        <fullName evidence="8">Cytochrome P450</fullName>
    </submittedName>
</protein>
<dbReference type="AlphaFoldDB" id="A0A1X2IF22"/>
<dbReference type="Proteomes" id="UP000193560">
    <property type="component" value="Unassembled WGS sequence"/>
</dbReference>
<feature type="binding site" description="axial binding residue" evidence="7">
    <location>
        <position position="463"/>
    </location>
    <ligand>
        <name>heme</name>
        <dbReference type="ChEBI" id="CHEBI:30413"/>
    </ligand>
    <ligandPart>
        <name>Fe</name>
        <dbReference type="ChEBI" id="CHEBI:18248"/>
    </ligandPart>
</feature>
<evidence type="ECO:0000313" key="8">
    <source>
        <dbReference type="EMBL" id="ORZ15313.1"/>
    </source>
</evidence>
<evidence type="ECO:0000256" key="6">
    <source>
        <dbReference type="ARBA" id="ARBA00023033"/>
    </source>
</evidence>
<evidence type="ECO:0000256" key="2">
    <source>
        <dbReference type="ARBA" id="ARBA00022617"/>
    </source>
</evidence>
<dbReference type="Pfam" id="PF00067">
    <property type="entry name" value="p450"/>
    <property type="match status" value="1"/>
</dbReference>
<dbReference type="GO" id="GO:0020037">
    <property type="term" value="F:heme binding"/>
    <property type="evidence" value="ECO:0007669"/>
    <property type="project" value="InterPro"/>
</dbReference>
<organism evidence="8 9">
    <name type="scientific">Absidia repens</name>
    <dbReference type="NCBI Taxonomy" id="90262"/>
    <lineage>
        <taxon>Eukaryota</taxon>
        <taxon>Fungi</taxon>
        <taxon>Fungi incertae sedis</taxon>
        <taxon>Mucoromycota</taxon>
        <taxon>Mucoromycotina</taxon>
        <taxon>Mucoromycetes</taxon>
        <taxon>Mucorales</taxon>
        <taxon>Cunninghamellaceae</taxon>
        <taxon>Absidia</taxon>
    </lineage>
</organism>
<evidence type="ECO:0000313" key="9">
    <source>
        <dbReference type="Proteomes" id="UP000193560"/>
    </source>
</evidence>
<dbReference type="GO" id="GO:0004497">
    <property type="term" value="F:monooxygenase activity"/>
    <property type="evidence" value="ECO:0007669"/>
    <property type="project" value="UniProtKB-KW"/>
</dbReference>
<keyword evidence="4" id="KW-0560">Oxidoreductase</keyword>
<sequence length="521" mass="58981">MSIISQWIEEHGRIEWLLTRLRGKRTIGISMAIAVLYVLHRKITQPPARLRHLPHVGFYTFYKAILSNITEQRYSKEICLPLMEKSPGAYVRPGFDGWSIQLTDPIAIKQLLSKPYEYPKYNLSAGRKGTLTQRFIGGANVAFSNGDVWSRQRKIVVPAFNRSMPIKLFGELTTVMIETMEQKSGRNINVADLFSRFTIDALGQGVGFDFAALTDPNNKWVHAYESIKEGMFDPFFLVFPSCDTTFLSWFPQRAQLHQHLTQFLGMLQSVIDEKRAAENDNRDEKDRDLLTLMLDSNQNETTAMSDEELLTNLCVFFLAGHDTTAYSLTFMIYELAVNQDIQEKARKEAIDILGDEASDILPTIDQMKKMTYINAVIKETLRLHNPAVNSNPREVSQDCHLNGIFIPKGSLVTADILDMHRNPAVWNSPTTFDPDRFLPGGEAEQQSPAGLAWGPFLGGSRVCLGMNFSLIEQRVALSMLLRKYKWKLPENSIHTNGLKAHGLALGILAASDLLIDFEKRY</sequence>
<dbReference type="InterPro" id="IPR036396">
    <property type="entry name" value="Cyt_P450_sf"/>
</dbReference>
<comment type="similarity">
    <text evidence="1">Belongs to the cytochrome P450 family.</text>
</comment>
<evidence type="ECO:0000256" key="1">
    <source>
        <dbReference type="ARBA" id="ARBA00010617"/>
    </source>
</evidence>
<dbReference type="OrthoDB" id="1470350at2759"/>
<keyword evidence="2 7" id="KW-0349">Heme</keyword>
<evidence type="ECO:0000256" key="4">
    <source>
        <dbReference type="ARBA" id="ARBA00023002"/>
    </source>
</evidence>